<evidence type="ECO:0000256" key="2">
    <source>
        <dbReference type="ARBA" id="ARBA00022603"/>
    </source>
</evidence>
<feature type="binding site" evidence="6">
    <location>
        <position position="449"/>
    </location>
    <ligand>
        <name>S-adenosyl-L-methionine</name>
        <dbReference type="ChEBI" id="CHEBI:59789"/>
    </ligand>
</feature>
<evidence type="ECO:0000313" key="10">
    <source>
        <dbReference type="EMBL" id="SMG55184.1"/>
    </source>
</evidence>
<feature type="compositionally biased region" description="Polar residues" evidence="8">
    <location>
        <begin position="216"/>
        <end position="225"/>
    </location>
</feature>
<reference evidence="10 11" key="1">
    <citation type="submission" date="2017-04" db="EMBL/GenBank/DDBJ databases">
        <authorList>
            <person name="Afonso C.L."/>
            <person name="Miller P.J."/>
            <person name="Scott M.A."/>
            <person name="Spackman E."/>
            <person name="Goraichik I."/>
            <person name="Dimitrov K.M."/>
            <person name="Suarez D.L."/>
            <person name="Swayne D.E."/>
        </authorList>
    </citation>
    <scope>NUCLEOTIDE SEQUENCE [LARGE SCALE GENOMIC DNA]</scope>
    <source>
        <strain evidence="10 11">11</strain>
    </source>
</reference>
<dbReference type="PROSITE" id="PS01231">
    <property type="entry name" value="TRMA_2"/>
    <property type="match status" value="1"/>
</dbReference>
<feature type="binding site" evidence="6">
    <location>
        <position position="420"/>
    </location>
    <ligand>
        <name>S-adenosyl-L-methionine</name>
        <dbReference type="ChEBI" id="CHEBI:59789"/>
    </ligand>
</feature>
<dbReference type="OrthoDB" id="9804590at2"/>
<dbReference type="InterPro" id="IPR029063">
    <property type="entry name" value="SAM-dependent_MTases_sf"/>
</dbReference>
<dbReference type="Pfam" id="PF05958">
    <property type="entry name" value="tRNA_U5-meth_tr"/>
    <property type="match status" value="1"/>
</dbReference>
<feature type="domain" description="TRAM" evidence="9">
    <location>
        <begin position="56"/>
        <end position="114"/>
    </location>
</feature>
<proteinExistence type="inferred from homology"/>
<dbReference type="GO" id="GO:0070475">
    <property type="term" value="P:rRNA base methylation"/>
    <property type="evidence" value="ECO:0007669"/>
    <property type="project" value="TreeGrafter"/>
</dbReference>
<name>A0A1X7LNV4_9BACL</name>
<evidence type="ECO:0000256" key="3">
    <source>
        <dbReference type="ARBA" id="ARBA00022679"/>
    </source>
</evidence>
<keyword evidence="2 6" id="KW-0489">Methyltransferase</keyword>
<dbReference type="FunFam" id="3.40.50.150:FF:000009">
    <property type="entry name" value="23S rRNA (Uracil(1939)-C(5))-methyltransferase RlmD"/>
    <property type="match status" value="1"/>
</dbReference>
<dbReference type="InterPro" id="IPR002792">
    <property type="entry name" value="TRAM_dom"/>
</dbReference>
<feature type="region of interest" description="Disordered" evidence="8">
    <location>
        <begin position="183"/>
        <end position="243"/>
    </location>
</feature>
<dbReference type="Gene3D" id="3.40.50.150">
    <property type="entry name" value="Vaccinia Virus protein VP39"/>
    <property type="match status" value="1"/>
</dbReference>
<dbReference type="NCBIfam" id="TIGR00479">
    <property type="entry name" value="rumA"/>
    <property type="match status" value="1"/>
</dbReference>
<evidence type="ECO:0000256" key="5">
    <source>
        <dbReference type="ARBA" id="ARBA00023014"/>
    </source>
</evidence>
<dbReference type="RefSeq" id="WP_085496935.1">
    <property type="nucleotide sequence ID" value="NZ_FXAZ01000006.1"/>
</dbReference>
<dbReference type="InterPro" id="IPR012340">
    <property type="entry name" value="NA-bd_OB-fold"/>
</dbReference>
<feature type="region of interest" description="Disordered" evidence="8">
    <location>
        <begin position="1"/>
        <end position="53"/>
    </location>
</feature>
<dbReference type="CDD" id="cd02440">
    <property type="entry name" value="AdoMet_MTases"/>
    <property type="match status" value="1"/>
</dbReference>
<evidence type="ECO:0000256" key="8">
    <source>
        <dbReference type="SAM" id="MobiDB-lite"/>
    </source>
</evidence>
<dbReference type="PANTHER" id="PTHR11061:SF30">
    <property type="entry name" value="TRNA (URACIL(54)-C(5))-METHYLTRANSFERASE"/>
    <property type="match status" value="1"/>
</dbReference>
<dbReference type="Gene3D" id="2.40.50.140">
    <property type="entry name" value="Nucleic acid-binding proteins"/>
    <property type="match status" value="1"/>
</dbReference>
<dbReference type="InterPro" id="IPR030390">
    <property type="entry name" value="MeTrfase_TrmA_AS"/>
</dbReference>
<keyword evidence="5" id="KW-0411">Iron-sulfur</keyword>
<evidence type="ECO:0000256" key="7">
    <source>
        <dbReference type="PROSITE-ProRule" id="PRU10015"/>
    </source>
</evidence>
<dbReference type="PANTHER" id="PTHR11061">
    <property type="entry name" value="RNA M5U METHYLTRANSFERASE"/>
    <property type="match status" value="1"/>
</dbReference>
<dbReference type="PROSITE" id="PS51687">
    <property type="entry name" value="SAM_MT_RNA_M5U"/>
    <property type="match status" value="1"/>
</dbReference>
<dbReference type="Proteomes" id="UP000193834">
    <property type="component" value="Unassembled WGS sequence"/>
</dbReference>
<dbReference type="PROSITE" id="PS01230">
    <property type="entry name" value="TRMA_1"/>
    <property type="match status" value="1"/>
</dbReference>
<dbReference type="Pfam" id="PF01938">
    <property type="entry name" value="TRAM"/>
    <property type="match status" value="1"/>
</dbReference>
<gene>
    <name evidence="10" type="ORF">SAMN06295960_3834</name>
</gene>
<dbReference type="SUPFAM" id="SSF50249">
    <property type="entry name" value="Nucleic acid-binding proteins"/>
    <property type="match status" value="1"/>
</dbReference>
<dbReference type="STRING" id="1852522.SAMN06295960_3834"/>
<feature type="active site" description="Nucleophile" evidence="6">
    <location>
        <position position="545"/>
    </location>
</feature>
<dbReference type="AlphaFoldDB" id="A0A1X7LNV4"/>
<comment type="similarity">
    <text evidence="6">Belongs to the class I-like SAM-binding methyltransferase superfamily. RNA M5U methyltransferase family.</text>
</comment>
<feature type="binding site" evidence="6">
    <location>
        <position position="470"/>
    </location>
    <ligand>
        <name>S-adenosyl-L-methionine</name>
        <dbReference type="ChEBI" id="CHEBI:59789"/>
    </ligand>
</feature>
<evidence type="ECO:0000256" key="6">
    <source>
        <dbReference type="PROSITE-ProRule" id="PRU01024"/>
    </source>
</evidence>
<feature type="compositionally biased region" description="Basic and acidic residues" evidence="8">
    <location>
        <begin position="197"/>
        <end position="211"/>
    </location>
</feature>
<dbReference type="PROSITE" id="PS50926">
    <property type="entry name" value="TRAM"/>
    <property type="match status" value="1"/>
</dbReference>
<keyword evidence="3 6" id="KW-0808">Transferase</keyword>
<evidence type="ECO:0000256" key="4">
    <source>
        <dbReference type="ARBA" id="ARBA00022691"/>
    </source>
</evidence>
<keyword evidence="1" id="KW-0408">Iron</keyword>
<evidence type="ECO:0000313" key="11">
    <source>
        <dbReference type="Proteomes" id="UP000193834"/>
    </source>
</evidence>
<dbReference type="FunFam" id="2.40.50.1070:FF:000003">
    <property type="entry name" value="23S rRNA (Uracil-5-)-methyltransferase RumA"/>
    <property type="match status" value="1"/>
</dbReference>
<keyword evidence="4 6" id="KW-0949">S-adenosyl-L-methionine</keyword>
<feature type="binding site" evidence="6">
    <location>
        <position position="518"/>
    </location>
    <ligand>
        <name>S-adenosyl-L-methionine</name>
        <dbReference type="ChEBI" id="CHEBI:59789"/>
    </ligand>
</feature>
<keyword evidence="1" id="KW-0004">4Fe-4S</keyword>
<keyword evidence="1" id="KW-0479">Metal-binding</keyword>
<dbReference type="Gene3D" id="2.40.50.1070">
    <property type="match status" value="1"/>
</dbReference>
<dbReference type="GO" id="GO:0070041">
    <property type="term" value="F:rRNA (uridine-C5-)-methyltransferase activity"/>
    <property type="evidence" value="ECO:0007669"/>
    <property type="project" value="TreeGrafter"/>
</dbReference>
<evidence type="ECO:0000256" key="1">
    <source>
        <dbReference type="ARBA" id="ARBA00022485"/>
    </source>
</evidence>
<feature type="compositionally biased region" description="Basic and acidic residues" evidence="8">
    <location>
        <begin position="227"/>
        <end position="242"/>
    </location>
</feature>
<feature type="compositionally biased region" description="Basic residues" evidence="8">
    <location>
        <begin position="1"/>
        <end position="10"/>
    </location>
</feature>
<dbReference type="InterPro" id="IPR030391">
    <property type="entry name" value="MeTrfase_TrmA_CS"/>
</dbReference>
<accession>A0A1X7LNV4</accession>
<dbReference type="EMBL" id="FXAZ01000006">
    <property type="protein sequence ID" value="SMG55184.1"/>
    <property type="molecule type" value="Genomic_DNA"/>
</dbReference>
<dbReference type="SUPFAM" id="SSF53335">
    <property type="entry name" value="S-adenosyl-L-methionine-dependent methyltransferases"/>
    <property type="match status" value="1"/>
</dbReference>
<sequence length="588" mass="65379">MKDRRSRKYKQGGQRSGRAGQDSRKKQGAAVEGIGVRQAGQGTGSRSASKKVLTAPVQKNDQVELEIIGLTHDGEGVGRVEGFTLFVQGALPGETVRAHVLKVKKQYGYAKMIERLQNSPNRVDIEHPAHYYGGCQLQHLAYGEQLRWKRQHVVDVLERIGKFEVAQEDEGASEGLTLEEHDSFAGDHTSSSSDSEAAEKPEAELDGKHSIAEGTVISTQDSSRGVSIHDEADNTDEDKCEKSGYAIKVHPTIGMDNPWRYRNKSQMPIGADDKTGELIGGYYVKASHRIIDTDVSLIQHEMHDEAMRVVKQVVRKYGIIPYDEESHHGLLRHVIMRVGFRTKELMVVLVTNGDKLPYQTEIVNELVQALPNLKSICQNVNTKRTNVIMGDKTRVLWGEEYITDYIGDIEFKISARSFYQVNPVQTEVLYDKAVEYAGLTGEETVIDAYCGIGTISLFLAKKAKRVYGVEIVEEAIQDARRNAELNGIEHVEFAVGAAEVVIPQWKEQGIEADVIVVDPPRKGCDPALLDTMLAMRPERIVYVSCNPSTLARDLRILADGGYAVKEVQPVDMFPHTSHVECCVSLVRK</sequence>
<protein>
    <submittedName>
        <fullName evidence="10">23S rRNA m(5)U-1939 methyltransferase</fullName>
    </submittedName>
</protein>
<evidence type="ECO:0000259" key="9">
    <source>
        <dbReference type="PROSITE" id="PS50926"/>
    </source>
</evidence>
<dbReference type="GO" id="GO:0051539">
    <property type="term" value="F:4 iron, 4 sulfur cluster binding"/>
    <property type="evidence" value="ECO:0007669"/>
    <property type="project" value="UniProtKB-KW"/>
</dbReference>
<feature type="active site" evidence="7">
    <location>
        <position position="545"/>
    </location>
</feature>
<organism evidence="10 11">
    <name type="scientific">Paenibacillus aquistagni</name>
    <dbReference type="NCBI Taxonomy" id="1852522"/>
    <lineage>
        <taxon>Bacteria</taxon>
        <taxon>Bacillati</taxon>
        <taxon>Bacillota</taxon>
        <taxon>Bacilli</taxon>
        <taxon>Bacillales</taxon>
        <taxon>Paenibacillaceae</taxon>
        <taxon>Paenibacillus</taxon>
    </lineage>
</organism>
<keyword evidence="11" id="KW-1185">Reference proteome</keyword>
<dbReference type="FunFam" id="2.40.50.140:FF:000097">
    <property type="entry name" value="23S rRNA (uracil(1939)-C(5))-methyltransferase RlmD"/>
    <property type="match status" value="1"/>
</dbReference>
<dbReference type="InterPro" id="IPR010280">
    <property type="entry name" value="U5_MeTrfase_fam"/>
</dbReference>